<dbReference type="EMBL" id="JAGFNK010000088">
    <property type="protein sequence ID" value="KAI9508513.1"/>
    <property type="molecule type" value="Genomic_DNA"/>
</dbReference>
<protein>
    <submittedName>
        <fullName evidence="1">Uncharacterized protein</fullName>
    </submittedName>
</protein>
<sequence length="212" mass="23837">MNPWQPQRDGDDHDCAPFLKKKTRQHSSTTVLSFSYPSSFPQCNGQLSRFTRRRSPSLYFFLASSAPAVFLPRMQLQVKTWPVTATTTTMMPPSSGASRWPRPPVIHANSRARRVPLPSPLLHLTHSQNAPFSRLSNPSHILAGNGGFRLTLHPSRVRGRSHGKRAHSPRFQIHRMVLASDGGFYLSLPHSQQQRDGHDHHHDHGMAVLAPQ</sequence>
<keyword evidence="2" id="KW-1185">Reference proteome</keyword>
<dbReference type="Proteomes" id="UP001207468">
    <property type="component" value="Unassembled WGS sequence"/>
</dbReference>
<evidence type="ECO:0000313" key="1">
    <source>
        <dbReference type="EMBL" id="KAI9508513.1"/>
    </source>
</evidence>
<accession>A0ACC0UA82</accession>
<gene>
    <name evidence="1" type="ORF">F5148DRAFT_891013</name>
</gene>
<organism evidence="1 2">
    <name type="scientific">Russula earlei</name>
    <dbReference type="NCBI Taxonomy" id="71964"/>
    <lineage>
        <taxon>Eukaryota</taxon>
        <taxon>Fungi</taxon>
        <taxon>Dikarya</taxon>
        <taxon>Basidiomycota</taxon>
        <taxon>Agaricomycotina</taxon>
        <taxon>Agaricomycetes</taxon>
        <taxon>Russulales</taxon>
        <taxon>Russulaceae</taxon>
        <taxon>Russula</taxon>
    </lineage>
</organism>
<comment type="caution">
    <text evidence="1">The sequence shown here is derived from an EMBL/GenBank/DDBJ whole genome shotgun (WGS) entry which is preliminary data.</text>
</comment>
<proteinExistence type="predicted"/>
<name>A0ACC0UA82_9AGAM</name>
<reference evidence="1" key="1">
    <citation type="submission" date="2021-03" db="EMBL/GenBank/DDBJ databases">
        <title>Evolutionary priming and transition to the ectomycorrhizal habit in an iconic lineage of mushroom-forming fungi: is preadaptation a requirement?</title>
        <authorList>
            <consortium name="DOE Joint Genome Institute"/>
            <person name="Looney B.P."/>
            <person name="Miyauchi S."/>
            <person name="Morin E."/>
            <person name="Drula E."/>
            <person name="Courty P.E."/>
            <person name="Chicoki N."/>
            <person name="Fauchery L."/>
            <person name="Kohler A."/>
            <person name="Kuo A."/>
            <person name="LaButti K."/>
            <person name="Pangilinan J."/>
            <person name="Lipzen A."/>
            <person name="Riley R."/>
            <person name="Andreopoulos W."/>
            <person name="He G."/>
            <person name="Johnson J."/>
            <person name="Barry K.W."/>
            <person name="Grigoriev I.V."/>
            <person name="Nagy L."/>
            <person name="Hibbett D."/>
            <person name="Henrissat B."/>
            <person name="Matheny P.B."/>
            <person name="Labbe J."/>
            <person name="Martin A.F."/>
        </authorList>
    </citation>
    <scope>NUCLEOTIDE SEQUENCE</scope>
    <source>
        <strain evidence="1">BPL698</strain>
    </source>
</reference>
<evidence type="ECO:0000313" key="2">
    <source>
        <dbReference type="Proteomes" id="UP001207468"/>
    </source>
</evidence>